<accession>A0ABS0FFB7</accession>
<evidence type="ECO:0008006" key="3">
    <source>
        <dbReference type="Google" id="ProtNLM"/>
    </source>
</evidence>
<gene>
    <name evidence="1" type="ORF">IV494_14605</name>
</gene>
<dbReference type="InterPro" id="IPR032675">
    <property type="entry name" value="LRR_dom_sf"/>
</dbReference>
<name>A0ABS0FFB7_9FLAO</name>
<reference evidence="1 2" key="1">
    <citation type="submission" date="2020-11" db="EMBL/GenBank/DDBJ databases">
        <title>Kaistella gelatinilytica sp. nov., a flavobacterium isolated from Antarctic Soil.</title>
        <authorList>
            <person name="Li J."/>
        </authorList>
    </citation>
    <scope>NUCLEOTIDE SEQUENCE [LARGE SCALE GENOMIC DNA]</scope>
    <source>
        <strain evidence="1 2">G5-32</strain>
    </source>
</reference>
<dbReference type="Gene3D" id="3.80.10.10">
    <property type="entry name" value="Ribonuclease Inhibitor"/>
    <property type="match status" value="1"/>
</dbReference>
<comment type="caution">
    <text evidence="1">The sequence shown here is derived from an EMBL/GenBank/DDBJ whole genome shotgun (WGS) entry which is preliminary data.</text>
</comment>
<dbReference type="SUPFAM" id="SSF52058">
    <property type="entry name" value="L domain-like"/>
    <property type="match status" value="1"/>
</dbReference>
<dbReference type="Proteomes" id="UP000660070">
    <property type="component" value="Unassembled WGS sequence"/>
</dbReference>
<evidence type="ECO:0000313" key="1">
    <source>
        <dbReference type="EMBL" id="MBF8458412.1"/>
    </source>
</evidence>
<organism evidence="1 2">
    <name type="scientific">Kaistella gelatinilytica</name>
    <dbReference type="NCBI Taxonomy" id="2787636"/>
    <lineage>
        <taxon>Bacteria</taxon>
        <taxon>Pseudomonadati</taxon>
        <taxon>Bacteroidota</taxon>
        <taxon>Flavobacteriia</taxon>
        <taxon>Flavobacteriales</taxon>
        <taxon>Weeksellaceae</taxon>
        <taxon>Chryseobacterium group</taxon>
        <taxon>Kaistella</taxon>
    </lineage>
</organism>
<evidence type="ECO:0000313" key="2">
    <source>
        <dbReference type="Proteomes" id="UP000660070"/>
    </source>
</evidence>
<proteinExistence type="predicted"/>
<keyword evidence="2" id="KW-1185">Reference proteome</keyword>
<protein>
    <recommendedName>
        <fullName evidence="3">Leucine-rich repeat domain-containing protein</fullName>
    </recommendedName>
</protein>
<dbReference type="EMBL" id="JADPVI010000005">
    <property type="protein sequence ID" value="MBF8458412.1"/>
    <property type="molecule type" value="Genomic_DNA"/>
</dbReference>
<sequence>MVISEKICNLNHLESIVLENTKITELPKCMGSLPNLNWINISGTQLTEFPAEILNAPKLETIHARGLKLKNYNEIKDICEKKNITFYYD</sequence>